<dbReference type="GO" id="GO:0004565">
    <property type="term" value="F:beta-galactosidase activity"/>
    <property type="evidence" value="ECO:0007669"/>
    <property type="project" value="UniProtKB-EC"/>
</dbReference>
<dbReference type="InterPro" id="IPR006104">
    <property type="entry name" value="Glyco_hydro_2_N"/>
</dbReference>
<dbReference type="Pfam" id="PF00703">
    <property type="entry name" value="Glyco_hydro_2"/>
    <property type="match status" value="1"/>
</dbReference>
<dbReference type="InterPro" id="IPR050347">
    <property type="entry name" value="Bact_Beta-galactosidase"/>
</dbReference>
<feature type="domain" description="Glycoside hydrolase family 2 immunoglobulin-like beta-sandwich" evidence="6">
    <location>
        <begin position="194"/>
        <end position="298"/>
    </location>
</feature>
<dbReference type="InterPro" id="IPR013783">
    <property type="entry name" value="Ig-like_fold"/>
</dbReference>
<reference evidence="8 9" key="1">
    <citation type="submission" date="2017-05" db="EMBL/GenBank/DDBJ databases">
        <authorList>
            <person name="Varghese N."/>
            <person name="Submissions S."/>
        </authorList>
    </citation>
    <scope>NUCLEOTIDE SEQUENCE [LARGE SCALE GENOMIC DNA]</scope>
    <source>
        <strain evidence="8 9">DSM 21985</strain>
    </source>
</reference>
<feature type="domain" description="Glycosyl hydrolases family 2 sugar binding" evidence="7">
    <location>
        <begin position="29"/>
        <end position="187"/>
    </location>
</feature>
<keyword evidence="9" id="KW-1185">Reference proteome</keyword>
<dbReference type="InterPro" id="IPR017853">
    <property type="entry name" value="GH"/>
</dbReference>
<dbReference type="InterPro" id="IPR036156">
    <property type="entry name" value="Beta-gal/glucu_dom_sf"/>
</dbReference>
<evidence type="ECO:0000256" key="3">
    <source>
        <dbReference type="ARBA" id="ARBA00012756"/>
    </source>
</evidence>
<dbReference type="SUPFAM" id="SSF51445">
    <property type="entry name" value="(Trans)glycosidases"/>
    <property type="match status" value="1"/>
</dbReference>
<dbReference type="GO" id="GO:0009341">
    <property type="term" value="C:beta-galactosidase complex"/>
    <property type="evidence" value="ECO:0007669"/>
    <property type="project" value="TreeGrafter"/>
</dbReference>
<dbReference type="PANTHER" id="PTHR46323:SF2">
    <property type="entry name" value="BETA-GALACTOSIDASE"/>
    <property type="match status" value="1"/>
</dbReference>
<protein>
    <recommendedName>
        <fullName evidence="3">beta-galactosidase</fullName>
        <ecNumber evidence="3">3.2.1.23</ecNumber>
    </recommendedName>
</protein>
<dbReference type="PANTHER" id="PTHR46323">
    <property type="entry name" value="BETA-GALACTOSIDASE"/>
    <property type="match status" value="1"/>
</dbReference>
<keyword evidence="4 8" id="KW-0378">Hydrolase</keyword>
<dbReference type="InterPro" id="IPR008979">
    <property type="entry name" value="Galactose-bd-like_sf"/>
</dbReference>
<organism evidence="8 9">
    <name type="scientific">Gracilimonas mengyeensis</name>
    <dbReference type="NCBI Taxonomy" id="1302730"/>
    <lineage>
        <taxon>Bacteria</taxon>
        <taxon>Pseudomonadati</taxon>
        <taxon>Balneolota</taxon>
        <taxon>Balneolia</taxon>
        <taxon>Balneolales</taxon>
        <taxon>Balneolaceae</taxon>
        <taxon>Gracilimonas</taxon>
    </lineage>
</organism>
<gene>
    <name evidence="8" type="ORF">SAMN06265219_103127</name>
</gene>
<evidence type="ECO:0000256" key="4">
    <source>
        <dbReference type="ARBA" id="ARBA00022801"/>
    </source>
</evidence>
<dbReference type="OrthoDB" id="9814867at2"/>
<dbReference type="Gene3D" id="2.60.120.260">
    <property type="entry name" value="Galactose-binding domain-like"/>
    <property type="match status" value="1"/>
</dbReference>
<dbReference type="Gene3D" id="2.60.40.10">
    <property type="entry name" value="Immunoglobulins"/>
    <property type="match status" value="1"/>
</dbReference>
<evidence type="ECO:0000313" key="8">
    <source>
        <dbReference type="EMBL" id="SMO51071.1"/>
    </source>
</evidence>
<comment type="catalytic activity">
    <reaction evidence="1">
        <text>Hydrolysis of terminal non-reducing beta-D-galactose residues in beta-D-galactosides.</text>
        <dbReference type="EC" id="3.2.1.23"/>
    </reaction>
</comment>
<dbReference type="PROSITE" id="PS51257">
    <property type="entry name" value="PROKAR_LIPOPROTEIN"/>
    <property type="match status" value="1"/>
</dbReference>
<dbReference type="SUPFAM" id="SSF49303">
    <property type="entry name" value="beta-Galactosidase/glucuronidase domain"/>
    <property type="match status" value="1"/>
</dbReference>
<evidence type="ECO:0000256" key="5">
    <source>
        <dbReference type="ARBA" id="ARBA00023295"/>
    </source>
</evidence>
<evidence type="ECO:0000313" key="9">
    <source>
        <dbReference type="Proteomes" id="UP000317557"/>
    </source>
</evidence>
<sequence>MKTHFWLFPLLLIIAISCSQTTEHREYIDLSGTWAFALDTAEVGIEEQWYLNDFSDSVELPGTTDSNQKGFKRTDTTTMHLNRVFDYEGPAWYQKKVTVPENFQDKRIQLFLERTKPSKVWIDGELVGGSIIMQSPQRFDVTEYLSPGEHTITLRIDNSLDRTPYGHNHLYSDDTQTNWNGVIGDLHLAAMPKTYISNLQVTPDVENETARIQLDIDNALNLEQISVELHMHVTEDGTSRTLPVQQTDTTVVESLELAYHLGDNMQLWDEYDQPLYELTAVISNGHIKDAKTVSFGMRNFEANGTHFTINGRTTFLRGKHEAAVFPETGYTPTDVESWKRVLEIAKSWGINHYRFHSYTPPRAAFEAADQVGIYMQPELPFWGGLESDSVAQMQRQEGFALLKEYANHPSFVMFSHGNEIWSGHDRVEANMEALKEFDPRPLYTMGSNNSIGYAPPREVSDFFIGARTPSAGDTIRTHTRLTHAFVDSRDGGILNTQTPSTDFDYSYPISQIDIPVVSHEIGQYQIYPDYDEIEKYDGVLRAWNLEKFQERLEASGMGEMDSIFQKASGAWSALSYKAEMEAALRTQGMAGYQLLDLQDFPGQGTALVGILDAFMDDKGVVSKEKWLQSNNEVVLLLRFPKYVWTTGEKFQTEIQIANYGQGGISQPLKWRVKDKDGTVIQQETISYNTVKQGTAPIVADITLDLAGFTAPTALTVEVSLKGTDYANEYPVWIYPPVEKELETGVVWVDDALSRKALSTLENGDKVLLFPREEDVAGQSVGGLFPPNFWNYEMFKGISESNNKPYSPGTLGLLMEPKHPLFEAFPTDFHTNWQWFSIIKESNPLILDDTPAEYRPTVQVIDNLQRNHKLGLIFEFKVGDGKLLVCMSQLDKLEDKPAARQLYRSILDYMNSEEFNPQTEVSEEQLKNLF</sequence>
<dbReference type="Gene3D" id="3.20.20.80">
    <property type="entry name" value="Glycosidases"/>
    <property type="match status" value="1"/>
</dbReference>
<dbReference type="InterPro" id="IPR006102">
    <property type="entry name" value="Ig-like_GH2"/>
</dbReference>
<proteinExistence type="inferred from homology"/>
<dbReference type="GO" id="GO:0005990">
    <property type="term" value="P:lactose catabolic process"/>
    <property type="evidence" value="ECO:0007669"/>
    <property type="project" value="TreeGrafter"/>
</dbReference>
<dbReference type="SUPFAM" id="SSF49785">
    <property type="entry name" value="Galactose-binding domain-like"/>
    <property type="match status" value="1"/>
</dbReference>
<comment type="similarity">
    <text evidence="2">Belongs to the glycosyl hydrolase 2 family.</text>
</comment>
<evidence type="ECO:0000256" key="1">
    <source>
        <dbReference type="ARBA" id="ARBA00001412"/>
    </source>
</evidence>
<accession>A0A521BWU6</accession>
<dbReference type="Proteomes" id="UP000317557">
    <property type="component" value="Unassembled WGS sequence"/>
</dbReference>
<dbReference type="EC" id="3.2.1.23" evidence="3"/>
<evidence type="ECO:0000259" key="7">
    <source>
        <dbReference type="Pfam" id="PF02837"/>
    </source>
</evidence>
<keyword evidence="5" id="KW-0326">Glycosidase</keyword>
<evidence type="ECO:0000259" key="6">
    <source>
        <dbReference type="Pfam" id="PF00703"/>
    </source>
</evidence>
<dbReference type="Pfam" id="PF02837">
    <property type="entry name" value="Glyco_hydro_2_N"/>
    <property type="match status" value="1"/>
</dbReference>
<dbReference type="EMBL" id="FXTP01000003">
    <property type="protein sequence ID" value="SMO51071.1"/>
    <property type="molecule type" value="Genomic_DNA"/>
</dbReference>
<name>A0A521BWU6_9BACT</name>
<dbReference type="RefSeq" id="WP_142453552.1">
    <property type="nucleotide sequence ID" value="NZ_FXTP01000003.1"/>
</dbReference>
<dbReference type="AlphaFoldDB" id="A0A521BWU6"/>
<evidence type="ECO:0000256" key="2">
    <source>
        <dbReference type="ARBA" id="ARBA00007401"/>
    </source>
</evidence>